<keyword evidence="2" id="KW-1185">Reference proteome</keyword>
<organism evidence="1 2">
    <name type="scientific">Shewanella vesiculosa</name>
    <dbReference type="NCBI Taxonomy" id="518738"/>
    <lineage>
        <taxon>Bacteria</taxon>
        <taxon>Pseudomonadati</taxon>
        <taxon>Pseudomonadota</taxon>
        <taxon>Gammaproteobacteria</taxon>
        <taxon>Alteromonadales</taxon>
        <taxon>Shewanellaceae</taxon>
        <taxon>Shewanella</taxon>
    </lineage>
</organism>
<evidence type="ECO:0000313" key="1">
    <source>
        <dbReference type="EMBL" id="MEO3683416.1"/>
    </source>
</evidence>
<dbReference type="Proteomes" id="UP001477278">
    <property type="component" value="Unassembled WGS sequence"/>
</dbReference>
<evidence type="ECO:0000313" key="2">
    <source>
        <dbReference type="Proteomes" id="UP001477278"/>
    </source>
</evidence>
<gene>
    <name evidence="1" type="ORF">ABHN84_14080</name>
</gene>
<protein>
    <submittedName>
        <fullName evidence="1">Uncharacterized protein</fullName>
    </submittedName>
</protein>
<comment type="caution">
    <text evidence="1">The sequence shown here is derived from an EMBL/GenBank/DDBJ whole genome shotgun (WGS) entry which is preliminary data.</text>
</comment>
<proteinExistence type="predicted"/>
<dbReference type="EMBL" id="JBDPZN010000005">
    <property type="protein sequence ID" value="MEO3683416.1"/>
    <property type="molecule type" value="Genomic_DNA"/>
</dbReference>
<name>A0ABV0FU05_9GAMM</name>
<accession>A0ABV0FU05</accession>
<sequence length="269" mass="30562">MFIMSRPSQHPALALNRVKNIVPRLLLLVCALITVNSLYAAPQSPPTATIFGNWIIDSPEQITLLQLTRDLSYLYIQLNLIEPQNSVAEWGRIDIQQADVHFFPSYSSNQQQGLVAYQIAHPKLHIALTVESARLVFSIDTNGDSVADEQHHYDITPSQSVYGVWHQLSSPALSNLVLFDNGYYAMVKINLHQDPQANEHFTHLQWGRFVLQQKQLIIEPMFNSHPQQTSSLLSAISSIVYLPSKQQLTLSFMMEANPDDIAINQRYRR</sequence>
<reference evidence="1 2" key="1">
    <citation type="submission" date="2024-05" db="EMBL/GenBank/DDBJ databases">
        <title>Genome sequencing of Marine Estuary Bacteria, Shewanella vesiculosa and S. baltica, and Pseudomonas syringae.</title>
        <authorList>
            <person name="Gurung A."/>
            <person name="Maclea K.S."/>
        </authorList>
    </citation>
    <scope>NUCLEOTIDE SEQUENCE [LARGE SCALE GENOMIC DNA]</scope>
    <source>
        <strain evidence="1 2">1A</strain>
    </source>
</reference>
<dbReference type="RefSeq" id="WP_347690481.1">
    <property type="nucleotide sequence ID" value="NZ_JBDPZN010000005.1"/>
</dbReference>